<sequence length="161" mass="19134">MLRLSNKKKTPLYRFFNTILLMILSGGCISFIVDKIRFNILDEKSYFLIIIPVILLLIIYLHGRQIFEYDSEGEAIHFRNRNIIPFLNKPQSDEFPKYKLVKFDVFSVLFFKRLYITISSKNSGTTTLKYEISYLTRKEVNDLKTSLNKIIRANKEKRHQE</sequence>
<dbReference type="EMBL" id="FUZE01000028">
    <property type="protein sequence ID" value="SKC08355.1"/>
    <property type="molecule type" value="Genomic_DNA"/>
</dbReference>
<keyword evidence="1" id="KW-0472">Membrane</keyword>
<name>A0AAX2IGW6_9FLAO</name>
<keyword evidence="1" id="KW-1133">Transmembrane helix</keyword>
<protein>
    <recommendedName>
        <fullName evidence="6">DUF304 domain-containing protein</fullName>
    </recommendedName>
</protein>
<reference evidence="3 5" key="2">
    <citation type="submission" date="2018-06" db="EMBL/GenBank/DDBJ databases">
        <authorList>
            <consortium name="Pathogen Informatics"/>
            <person name="Doyle S."/>
        </authorList>
    </citation>
    <scope>NUCLEOTIDE SEQUENCE [LARGE SCALE GENOMIC DNA]</scope>
    <source>
        <strain evidence="3 5">NCTC11212</strain>
    </source>
</reference>
<accession>A0AAX2IGW6</accession>
<comment type="caution">
    <text evidence="3">The sequence shown here is derived from an EMBL/GenBank/DDBJ whole genome shotgun (WGS) entry which is preliminary data.</text>
</comment>
<organism evidence="3 5">
    <name type="scientific">Chryseobacterium balustinum</name>
    <dbReference type="NCBI Taxonomy" id="246"/>
    <lineage>
        <taxon>Bacteria</taxon>
        <taxon>Pseudomonadati</taxon>
        <taxon>Bacteroidota</taxon>
        <taxon>Flavobacteriia</taxon>
        <taxon>Flavobacteriales</taxon>
        <taxon>Weeksellaceae</taxon>
        <taxon>Chryseobacterium group</taxon>
        <taxon>Chryseobacterium</taxon>
    </lineage>
</organism>
<evidence type="ECO:0000313" key="5">
    <source>
        <dbReference type="Proteomes" id="UP000251937"/>
    </source>
</evidence>
<gene>
    <name evidence="3" type="ORF">NCTC11212_00430</name>
    <name evidence="2" type="ORF">SAMN05421800_12812</name>
</gene>
<dbReference type="Proteomes" id="UP000190669">
    <property type="component" value="Unassembled WGS sequence"/>
</dbReference>
<feature type="transmembrane region" description="Helical" evidence="1">
    <location>
        <begin position="12"/>
        <end position="33"/>
    </location>
</feature>
<reference evidence="2 4" key="1">
    <citation type="submission" date="2017-02" db="EMBL/GenBank/DDBJ databases">
        <authorList>
            <person name="Varghese N."/>
            <person name="Submissions S."/>
        </authorList>
    </citation>
    <scope>NUCLEOTIDE SEQUENCE [LARGE SCALE GENOMIC DNA]</scope>
    <source>
        <strain evidence="2 4">DSM 16775</strain>
    </source>
</reference>
<evidence type="ECO:0000313" key="4">
    <source>
        <dbReference type="Proteomes" id="UP000190669"/>
    </source>
</evidence>
<dbReference type="Proteomes" id="UP000251937">
    <property type="component" value="Unassembled WGS sequence"/>
</dbReference>
<feature type="transmembrane region" description="Helical" evidence="1">
    <location>
        <begin position="45"/>
        <end position="63"/>
    </location>
</feature>
<evidence type="ECO:0000313" key="3">
    <source>
        <dbReference type="EMBL" id="SQA87563.1"/>
    </source>
</evidence>
<keyword evidence="1" id="KW-0812">Transmembrane</keyword>
<evidence type="ECO:0000313" key="2">
    <source>
        <dbReference type="EMBL" id="SKC08355.1"/>
    </source>
</evidence>
<evidence type="ECO:0008006" key="6">
    <source>
        <dbReference type="Google" id="ProtNLM"/>
    </source>
</evidence>
<keyword evidence="4" id="KW-1185">Reference proteome</keyword>
<proteinExistence type="predicted"/>
<dbReference type="AlphaFoldDB" id="A0AAX2IGW6"/>
<evidence type="ECO:0000256" key="1">
    <source>
        <dbReference type="SAM" id="Phobius"/>
    </source>
</evidence>
<dbReference type="EMBL" id="UAVR01000003">
    <property type="protein sequence ID" value="SQA87563.1"/>
    <property type="molecule type" value="Genomic_DNA"/>
</dbReference>
<dbReference type="PROSITE" id="PS51257">
    <property type="entry name" value="PROKAR_LIPOPROTEIN"/>
    <property type="match status" value="1"/>
</dbReference>